<evidence type="ECO:0000256" key="5">
    <source>
        <dbReference type="ARBA" id="ARBA00022777"/>
    </source>
</evidence>
<dbReference type="OrthoDB" id="248923at2759"/>
<evidence type="ECO:0000256" key="1">
    <source>
        <dbReference type="ARBA" id="ARBA00008874"/>
    </source>
</evidence>
<feature type="compositionally biased region" description="Low complexity" evidence="9">
    <location>
        <begin position="712"/>
        <end position="721"/>
    </location>
</feature>
<gene>
    <name evidence="11" type="ORF">VP01_1080g20</name>
</gene>
<evidence type="ECO:0000256" key="8">
    <source>
        <dbReference type="ARBA" id="ARBA00048679"/>
    </source>
</evidence>
<dbReference type="Proteomes" id="UP000037035">
    <property type="component" value="Unassembled WGS sequence"/>
</dbReference>
<feature type="compositionally biased region" description="Polar residues" evidence="9">
    <location>
        <begin position="590"/>
        <end position="604"/>
    </location>
</feature>
<evidence type="ECO:0000259" key="10">
    <source>
        <dbReference type="PROSITE" id="PS50011"/>
    </source>
</evidence>
<evidence type="ECO:0000256" key="7">
    <source>
        <dbReference type="ARBA" id="ARBA00047899"/>
    </source>
</evidence>
<evidence type="ECO:0000256" key="4">
    <source>
        <dbReference type="ARBA" id="ARBA00022741"/>
    </source>
</evidence>
<feature type="compositionally biased region" description="Low complexity" evidence="9">
    <location>
        <begin position="620"/>
        <end position="634"/>
    </location>
</feature>
<feature type="compositionally biased region" description="Low complexity" evidence="9">
    <location>
        <begin position="448"/>
        <end position="463"/>
    </location>
</feature>
<comment type="catalytic activity">
    <reaction evidence="7">
        <text>L-threonyl-[protein] + ATP = O-phospho-L-threonyl-[protein] + ADP + H(+)</text>
        <dbReference type="Rhea" id="RHEA:46608"/>
        <dbReference type="Rhea" id="RHEA-COMP:11060"/>
        <dbReference type="Rhea" id="RHEA-COMP:11605"/>
        <dbReference type="ChEBI" id="CHEBI:15378"/>
        <dbReference type="ChEBI" id="CHEBI:30013"/>
        <dbReference type="ChEBI" id="CHEBI:30616"/>
        <dbReference type="ChEBI" id="CHEBI:61977"/>
        <dbReference type="ChEBI" id="CHEBI:456216"/>
        <dbReference type="EC" id="2.7.11.1"/>
    </reaction>
</comment>
<keyword evidence="4" id="KW-0547">Nucleotide-binding</keyword>
<comment type="catalytic activity">
    <reaction evidence="8">
        <text>L-seryl-[protein] + ATP = O-phospho-L-seryl-[protein] + ADP + H(+)</text>
        <dbReference type="Rhea" id="RHEA:17989"/>
        <dbReference type="Rhea" id="RHEA-COMP:9863"/>
        <dbReference type="Rhea" id="RHEA-COMP:11604"/>
        <dbReference type="ChEBI" id="CHEBI:15378"/>
        <dbReference type="ChEBI" id="CHEBI:29999"/>
        <dbReference type="ChEBI" id="CHEBI:30616"/>
        <dbReference type="ChEBI" id="CHEBI:83421"/>
        <dbReference type="ChEBI" id="CHEBI:456216"/>
        <dbReference type="EC" id="2.7.11.1"/>
    </reaction>
</comment>
<dbReference type="SMART" id="SM00220">
    <property type="entry name" value="S_TKc"/>
    <property type="match status" value="1"/>
</dbReference>
<comment type="caution">
    <text evidence="11">The sequence shown here is derived from an EMBL/GenBank/DDBJ whole genome shotgun (WGS) entry which is preliminary data.</text>
</comment>
<keyword evidence="3" id="KW-0808">Transferase</keyword>
<dbReference type="GO" id="GO:0004674">
    <property type="term" value="F:protein serine/threonine kinase activity"/>
    <property type="evidence" value="ECO:0007669"/>
    <property type="project" value="UniProtKB-KW"/>
</dbReference>
<dbReference type="PANTHER" id="PTHR48012:SF10">
    <property type="entry name" value="FI20177P1"/>
    <property type="match status" value="1"/>
</dbReference>
<evidence type="ECO:0000256" key="6">
    <source>
        <dbReference type="ARBA" id="ARBA00022840"/>
    </source>
</evidence>
<dbReference type="InterPro" id="IPR050629">
    <property type="entry name" value="STE20/SPS1-PAK"/>
</dbReference>
<dbReference type="SUPFAM" id="SSF56112">
    <property type="entry name" value="Protein kinase-like (PK-like)"/>
    <property type="match status" value="1"/>
</dbReference>
<dbReference type="Pfam" id="PF00069">
    <property type="entry name" value="Pkinase"/>
    <property type="match status" value="1"/>
</dbReference>
<dbReference type="PROSITE" id="PS50011">
    <property type="entry name" value="PROTEIN_KINASE_DOM"/>
    <property type="match status" value="1"/>
</dbReference>
<dbReference type="PANTHER" id="PTHR48012">
    <property type="entry name" value="STERILE20-LIKE KINASE, ISOFORM B-RELATED"/>
    <property type="match status" value="1"/>
</dbReference>
<keyword evidence="6" id="KW-0067">ATP-binding</keyword>
<feature type="region of interest" description="Disordered" evidence="9">
    <location>
        <begin position="439"/>
        <end position="476"/>
    </location>
</feature>
<evidence type="ECO:0000313" key="11">
    <source>
        <dbReference type="EMBL" id="KNZ63966.1"/>
    </source>
</evidence>
<dbReference type="Gene3D" id="1.10.510.10">
    <property type="entry name" value="Transferase(Phosphotransferase) domain 1"/>
    <property type="match status" value="1"/>
</dbReference>
<feature type="compositionally biased region" description="Polar residues" evidence="9">
    <location>
        <begin position="219"/>
        <end position="251"/>
    </location>
</feature>
<accession>A0A0L6VTD2</accession>
<feature type="region of interest" description="Disordered" evidence="9">
    <location>
        <begin position="363"/>
        <end position="423"/>
    </location>
</feature>
<dbReference type="InterPro" id="IPR000719">
    <property type="entry name" value="Prot_kinase_dom"/>
</dbReference>
<reference evidence="11 12" key="1">
    <citation type="submission" date="2015-08" db="EMBL/GenBank/DDBJ databases">
        <title>Next Generation Sequencing and Analysis of the Genome of Puccinia sorghi L Schw, the Causal Agent of Maize Common Rust.</title>
        <authorList>
            <person name="Rochi L."/>
            <person name="Burguener G."/>
            <person name="Darino M."/>
            <person name="Turjanski A."/>
            <person name="Kreff E."/>
            <person name="Dieguez M.J."/>
            <person name="Sacco F."/>
        </authorList>
    </citation>
    <scope>NUCLEOTIDE SEQUENCE [LARGE SCALE GENOMIC DNA]</scope>
    <source>
        <strain evidence="11 12">RO10H11247</strain>
    </source>
</reference>
<name>A0A0L6VTD2_9BASI</name>
<dbReference type="GO" id="GO:0005737">
    <property type="term" value="C:cytoplasm"/>
    <property type="evidence" value="ECO:0007669"/>
    <property type="project" value="TreeGrafter"/>
</dbReference>
<evidence type="ECO:0000256" key="3">
    <source>
        <dbReference type="ARBA" id="ARBA00022679"/>
    </source>
</evidence>
<dbReference type="GO" id="GO:0005524">
    <property type="term" value="F:ATP binding"/>
    <property type="evidence" value="ECO:0007669"/>
    <property type="project" value="UniProtKB-KW"/>
</dbReference>
<keyword evidence="12" id="KW-1185">Reference proteome</keyword>
<organism evidence="11 12">
    <name type="scientific">Puccinia sorghi</name>
    <dbReference type="NCBI Taxonomy" id="27349"/>
    <lineage>
        <taxon>Eukaryota</taxon>
        <taxon>Fungi</taxon>
        <taxon>Dikarya</taxon>
        <taxon>Basidiomycota</taxon>
        <taxon>Pucciniomycotina</taxon>
        <taxon>Pucciniomycetes</taxon>
        <taxon>Pucciniales</taxon>
        <taxon>Pucciniaceae</taxon>
        <taxon>Puccinia</taxon>
    </lineage>
</organism>
<feature type="region of interest" description="Disordered" evidence="9">
    <location>
        <begin position="574"/>
        <end position="604"/>
    </location>
</feature>
<evidence type="ECO:0000256" key="9">
    <source>
        <dbReference type="SAM" id="MobiDB-lite"/>
    </source>
</evidence>
<dbReference type="STRING" id="27349.A0A0L6VTD2"/>
<feature type="domain" description="Protein kinase" evidence="10">
    <location>
        <begin position="1"/>
        <end position="158"/>
    </location>
</feature>
<dbReference type="AlphaFoldDB" id="A0A0L6VTD2"/>
<dbReference type="VEuPathDB" id="FungiDB:VP01_1080g20"/>
<feature type="region of interest" description="Disordered" evidence="9">
    <location>
        <begin position="618"/>
        <end position="657"/>
    </location>
</feature>
<dbReference type="InterPro" id="IPR011009">
    <property type="entry name" value="Kinase-like_dom_sf"/>
</dbReference>
<sequence>MHELLLGLEYLHAQKKIHRDIKAANILVSSKGKIKLADFGVATQLSNHKSRRHTFVGTPFWMAPEVIKQSSYDEKADIWSLGITAIELARGQPPLSEYHPLRVLFLIPKAKPPTLEESLEPERLAQYSEDFQDFINACLLKDVALRPTASQLLTHSFICKFAPTPLPKKSFTGLIGHGHKFLSANSLDLSPGLSKASASMVQLIDRHSVWKSKRKNLKKSANSSTDPAGTVKSASGGTHHTSFTSHYGTAKSSHHNIKDGTMTSAWNYQDTLKHAEEVYENIINEADQDLVENQIKQIEEAQLFQIDQAYTRGKGFSSGESEEEEEDELEEAQKAMEASPLRMTHGVPAGCEDLELYETDNIFARSPQTSPTEHRYEPSRLSQFRRPIPSSPTLAIHNLPGAQRPFLNPTATPLHSHRAQPVPSSETLAQLLVIQDSGFQDAPDWDSNRTVSSSNPSSRLLLTGPAGSTRPSTVDPFNRASVALSPLVSGAGEALGMSILGDVILPLLDQCIENLLPSAKPPEPSPNTQIEVLNQLRDGFRNLKELDGGTCGGIFVHQLVQEIDLFRQIGRRSRKGQGNSSILPFHENSDAQGQGSWGMSTGTSRRSSVCSIIDHHEKASGGLSSSSSAVAVGVTRRGKSQGRDSTEEREEGATGKQLRRIKVSLDQLSPSASSASVISRLSATRRAHSISDDDDNGNIPQATSASHDDSLSHSSPPLLSANADDNRLPRNPISALLYNRWLETIVHT</sequence>
<keyword evidence="5 11" id="KW-0418">Kinase</keyword>
<proteinExistence type="inferred from homology"/>
<evidence type="ECO:0000256" key="2">
    <source>
        <dbReference type="ARBA" id="ARBA00022527"/>
    </source>
</evidence>
<evidence type="ECO:0000313" key="12">
    <source>
        <dbReference type="Proteomes" id="UP000037035"/>
    </source>
</evidence>
<feature type="region of interest" description="Disordered" evidence="9">
    <location>
        <begin position="214"/>
        <end position="256"/>
    </location>
</feature>
<feature type="region of interest" description="Disordered" evidence="9">
    <location>
        <begin position="688"/>
        <end position="730"/>
    </location>
</feature>
<protein>
    <submittedName>
        <fullName evidence="11">STE/STE20/YSK protein kinase</fullName>
    </submittedName>
</protein>
<dbReference type="EMBL" id="LAVV01000899">
    <property type="protein sequence ID" value="KNZ63966.1"/>
    <property type="molecule type" value="Genomic_DNA"/>
</dbReference>
<comment type="similarity">
    <text evidence="1">Belongs to the protein kinase superfamily. STE Ser/Thr protein kinase family. STE20 subfamily.</text>
</comment>
<keyword evidence="2" id="KW-0723">Serine/threonine-protein kinase</keyword>